<dbReference type="EMBL" id="BTRK01000005">
    <property type="protein sequence ID" value="GMR50905.1"/>
    <property type="molecule type" value="Genomic_DNA"/>
</dbReference>
<keyword evidence="1" id="KW-1133">Transmembrane helix</keyword>
<evidence type="ECO:0000256" key="1">
    <source>
        <dbReference type="SAM" id="Phobius"/>
    </source>
</evidence>
<organism evidence="2 3">
    <name type="scientific">Pristionchus mayeri</name>
    <dbReference type="NCBI Taxonomy" id="1317129"/>
    <lineage>
        <taxon>Eukaryota</taxon>
        <taxon>Metazoa</taxon>
        <taxon>Ecdysozoa</taxon>
        <taxon>Nematoda</taxon>
        <taxon>Chromadorea</taxon>
        <taxon>Rhabditida</taxon>
        <taxon>Rhabditina</taxon>
        <taxon>Diplogasteromorpha</taxon>
        <taxon>Diplogasteroidea</taxon>
        <taxon>Neodiplogasteridae</taxon>
        <taxon>Pristionchus</taxon>
    </lineage>
</organism>
<comment type="caution">
    <text evidence="2">The sequence shown here is derived from an EMBL/GenBank/DDBJ whole genome shotgun (WGS) entry which is preliminary data.</text>
</comment>
<keyword evidence="1" id="KW-0472">Membrane</keyword>
<feature type="non-terminal residue" evidence="2">
    <location>
        <position position="1"/>
    </location>
</feature>
<evidence type="ECO:0000313" key="2">
    <source>
        <dbReference type="EMBL" id="GMR50905.1"/>
    </source>
</evidence>
<proteinExistence type="predicted"/>
<protein>
    <submittedName>
        <fullName evidence="2">Uncharacterized protein</fullName>
    </submittedName>
</protein>
<dbReference type="Proteomes" id="UP001328107">
    <property type="component" value="Unassembled WGS sequence"/>
</dbReference>
<name>A0AAN5CV71_9BILA</name>
<sequence>NRSTTENDTSRIVYSDIFCASLIRWIWLIYKHMVERLVAAFDASLDMKETEDRMFFRDTLGREIEVLGSRIRTRNHLKCLMSRTRPSGARLRFISGTFASAYLRSIGRLAGSRPQLLPAQTLAPVAPLRPAWISFLCRTAGISGEKCIYGCVRDSEQSVLFFDLLECVLVEAPVGEKRLEFLGQSEFGALVGECRRFEVFLVVVDQLFESLDLGSNRVRLVHRSFVHHERDRLFLSVDLLRGSYMALDIGGSESVTIEQR</sequence>
<accession>A0AAN5CV71</accession>
<gene>
    <name evidence="2" type="ORF">PMAYCL1PPCAC_21100</name>
</gene>
<evidence type="ECO:0000313" key="3">
    <source>
        <dbReference type="Proteomes" id="UP001328107"/>
    </source>
</evidence>
<reference evidence="3" key="1">
    <citation type="submission" date="2022-10" db="EMBL/GenBank/DDBJ databases">
        <title>Genome assembly of Pristionchus species.</title>
        <authorList>
            <person name="Yoshida K."/>
            <person name="Sommer R.J."/>
        </authorList>
    </citation>
    <scope>NUCLEOTIDE SEQUENCE [LARGE SCALE GENOMIC DNA]</scope>
    <source>
        <strain evidence="3">RS5460</strain>
    </source>
</reference>
<keyword evidence="1" id="KW-0812">Transmembrane</keyword>
<dbReference type="AlphaFoldDB" id="A0AAN5CV71"/>
<feature type="transmembrane region" description="Helical" evidence="1">
    <location>
        <begin position="12"/>
        <end position="30"/>
    </location>
</feature>
<keyword evidence="3" id="KW-1185">Reference proteome</keyword>